<dbReference type="OrthoDB" id="3231000at2759"/>
<organism evidence="2 3">
    <name type="scientific">Lasallia pustulata</name>
    <dbReference type="NCBI Taxonomy" id="136370"/>
    <lineage>
        <taxon>Eukaryota</taxon>
        <taxon>Fungi</taxon>
        <taxon>Dikarya</taxon>
        <taxon>Ascomycota</taxon>
        <taxon>Pezizomycotina</taxon>
        <taxon>Lecanoromycetes</taxon>
        <taxon>OSLEUM clade</taxon>
        <taxon>Umbilicariomycetidae</taxon>
        <taxon>Umbilicariales</taxon>
        <taxon>Umbilicariaceae</taxon>
        <taxon>Lasallia</taxon>
    </lineage>
</organism>
<dbReference type="EMBL" id="VXIT01000001">
    <property type="protein sequence ID" value="KAA6415919.1"/>
    <property type="molecule type" value="Genomic_DNA"/>
</dbReference>
<feature type="region of interest" description="Disordered" evidence="1">
    <location>
        <begin position="1"/>
        <end position="33"/>
    </location>
</feature>
<protein>
    <submittedName>
        <fullName evidence="2">Uncharacterized protein</fullName>
    </submittedName>
</protein>
<gene>
    <name evidence="2" type="ORF">FRX48_00638</name>
</gene>
<evidence type="ECO:0000256" key="1">
    <source>
        <dbReference type="SAM" id="MobiDB-lite"/>
    </source>
</evidence>
<name>A0A5M8Q4C3_9LECA</name>
<accession>A0A5M8Q4C3</accession>
<dbReference type="AlphaFoldDB" id="A0A5M8Q4C3"/>
<feature type="compositionally biased region" description="Polar residues" evidence="1">
    <location>
        <begin position="13"/>
        <end position="27"/>
    </location>
</feature>
<comment type="caution">
    <text evidence="2">The sequence shown here is derived from an EMBL/GenBank/DDBJ whole genome shotgun (WGS) entry which is preliminary data.</text>
</comment>
<sequence>MDGVSLRDYPSHASAQSSLLRQPTLESQRGPVRSSLRSFLRLFSASRDPDPFEEETKQKANVQDNKEDLSHFFSDYRLLKWRSGAKISECLVWYKSFAPNTTRTPAEWFEPKALKFAAGTTFSVCIQELAAVLKYDPSDHLQLCAAAAEPDDKILSQLFSFSQKLFASVERRLDRLYDVPRRSLAILLNQEWIFPLNLGDPMSRERGLERKTWELNVPSLKPAPNVLDFCDPSGARLALTWQFQAPKYQGDFPVYIWQEYRDPPKFEYADIFLLSPQRVIISFKSSRLLQSFASLRLDQSMLGSDLSSLHPWSPTSEVLLSILTVYRQMIEDIGLFIQGSMQAINAMRFVGRRDPSASKLRYLAHLDDCRLLAVQGSSDGLSLLARISAGMHKFQHTQPLWDAGRPFDERFETTKRDLIYLNEELKHTGERIKELQAMVQTSHLLP</sequence>
<dbReference type="Proteomes" id="UP000324767">
    <property type="component" value="Unassembled WGS sequence"/>
</dbReference>
<reference evidence="2 3" key="1">
    <citation type="submission" date="2019-09" db="EMBL/GenBank/DDBJ databases">
        <title>The hologenome of the rock-dwelling lichen Lasallia pustulata.</title>
        <authorList>
            <person name="Greshake Tzovaras B."/>
            <person name="Segers F."/>
            <person name="Bicker A."/>
            <person name="Dal Grande F."/>
            <person name="Otte J."/>
            <person name="Hankeln T."/>
            <person name="Schmitt I."/>
            <person name="Ebersberger I."/>
        </authorList>
    </citation>
    <scope>NUCLEOTIDE SEQUENCE [LARGE SCALE GENOMIC DNA]</scope>
    <source>
        <strain evidence="2">A1-1</strain>
    </source>
</reference>
<proteinExistence type="predicted"/>
<evidence type="ECO:0000313" key="3">
    <source>
        <dbReference type="Proteomes" id="UP000324767"/>
    </source>
</evidence>
<evidence type="ECO:0000313" key="2">
    <source>
        <dbReference type="EMBL" id="KAA6415919.1"/>
    </source>
</evidence>